<keyword evidence="1" id="KW-0328">Glycosyltransferase</keyword>
<dbReference type="GO" id="GO:0003950">
    <property type="term" value="F:NAD+ poly-ADP-ribosyltransferase activity"/>
    <property type="evidence" value="ECO:0007669"/>
    <property type="project" value="InterPro"/>
</dbReference>
<dbReference type="CDD" id="cd01341">
    <property type="entry name" value="ADP_ribosyl"/>
    <property type="match status" value="2"/>
</dbReference>
<evidence type="ECO:0000259" key="8">
    <source>
        <dbReference type="PROSITE" id="PS51059"/>
    </source>
</evidence>
<gene>
    <name evidence="9" type="ORF">GSONMT00052889001</name>
</gene>
<evidence type="ECO:0000256" key="1">
    <source>
        <dbReference type="ARBA" id="ARBA00022676"/>
    </source>
</evidence>
<dbReference type="STRING" id="8022.A0A060XMT0"/>
<feature type="domain" description="PARP catalytic" evidence="8">
    <location>
        <begin position="413"/>
        <end position="641"/>
    </location>
</feature>
<proteinExistence type="inferred from homology"/>
<dbReference type="PANTHER" id="PTHR21328">
    <property type="entry name" value="POLY ADP-RIBOSE POLYMERASE FAMILY, MEMBER PARP"/>
    <property type="match status" value="1"/>
</dbReference>
<reference evidence="9" key="2">
    <citation type="submission" date="2014-03" db="EMBL/GenBank/DDBJ databases">
        <authorList>
            <person name="Genoscope - CEA"/>
        </authorList>
    </citation>
    <scope>NUCLEOTIDE SEQUENCE</scope>
</reference>
<dbReference type="PROSITE" id="PS51059">
    <property type="entry name" value="PARP_CATALYTIC"/>
    <property type="match status" value="1"/>
</dbReference>
<feature type="compositionally biased region" description="Acidic residues" evidence="7">
    <location>
        <begin position="22"/>
        <end position="32"/>
    </location>
</feature>
<dbReference type="Gene3D" id="3.90.228.10">
    <property type="match status" value="1"/>
</dbReference>
<dbReference type="PaxDb" id="8022-A0A060XMT0"/>
<evidence type="ECO:0000256" key="6">
    <source>
        <dbReference type="ARBA" id="ARBA00024347"/>
    </source>
</evidence>
<dbReference type="InterPro" id="IPR012317">
    <property type="entry name" value="Poly(ADP-ribose)pol_cat_dom"/>
</dbReference>
<keyword evidence="3" id="KW-0548">Nucleotidyltransferase</keyword>
<reference evidence="9" key="1">
    <citation type="journal article" date="2014" name="Nat. Commun.">
        <title>The rainbow trout genome provides novel insights into evolution after whole-genome duplication in vertebrates.</title>
        <authorList>
            <person name="Berthelot C."/>
            <person name="Brunet F."/>
            <person name="Chalopin D."/>
            <person name="Juanchich A."/>
            <person name="Bernard M."/>
            <person name="Noel B."/>
            <person name="Bento P."/>
            <person name="Da Silva C."/>
            <person name="Labadie K."/>
            <person name="Alberti A."/>
            <person name="Aury J.M."/>
            <person name="Louis A."/>
            <person name="Dehais P."/>
            <person name="Bardou P."/>
            <person name="Montfort J."/>
            <person name="Klopp C."/>
            <person name="Cabau C."/>
            <person name="Gaspin C."/>
            <person name="Thorgaard G.H."/>
            <person name="Boussaha M."/>
            <person name="Quillet E."/>
            <person name="Guyomard R."/>
            <person name="Galiana D."/>
            <person name="Bobe J."/>
            <person name="Volff J.N."/>
            <person name="Genet C."/>
            <person name="Wincker P."/>
            <person name="Jaillon O."/>
            <person name="Roest Crollius H."/>
            <person name="Guiguen Y."/>
        </authorList>
    </citation>
    <scope>NUCLEOTIDE SEQUENCE [LARGE SCALE GENOMIC DNA]</scope>
</reference>
<dbReference type="EMBL" id="FR905349">
    <property type="protein sequence ID" value="CDQ78619.1"/>
    <property type="molecule type" value="Genomic_DNA"/>
</dbReference>
<keyword evidence="2" id="KW-0808">Transferase</keyword>
<accession>A0A060XMT0</accession>
<evidence type="ECO:0000313" key="10">
    <source>
        <dbReference type="Proteomes" id="UP000193380"/>
    </source>
</evidence>
<dbReference type="AlphaFoldDB" id="A0A060XMT0"/>
<comment type="similarity">
    <text evidence="6">Belongs to the ARTD/PARP family.</text>
</comment>
<dbReference type="FunFam" id="3.90.228.10:FF:000012">
    <property type="entry name" value="Poly(ADP-ribose) polymerase family member 6"/>
    <property type="match status" value="1"/>
</dbReference>
<organism evidence="9 10">
    <name type="scientific">Oncorhynchus mykiss</name>
    <name type="common">Rainbow trout</name>
    <name type="synonym">Salmo gairdneri</name>
    <dbReference type="NCBI Taxonomy" id="8022"/>
    <lineage>
        <taxon>Eukaryota</taxon>
        <taxon>Metazoa</taxon>
        <taxon>Chordata</taxon>
        <taxon>Craniata</taxon>
        <taxon>Vertebrata</taxon>
        <taxon>Euteleostomi</taxon>
        <taxon>Actinopterygii</taxon>
        <taxon>Neopterygii</taxon>
        <taxon>Teleostei</taxon>
        <taxon>Protacanthopterygii</taxon>
        <taxon>Salmoniformes</taxon>
        <taxon>Salmonidae</taxon>
        <taxon>Salmoninae</taxon>
        <taxon>Oncorhynchus</taxon>
    </lineage>
</organism>
<evidence type="ECO:0000313" key="9">
    <source>
        <dbReference type="EMBL" id="CDQ78619.1"/>
    </source>
</evidence>
<keyword evidence="4" id="KW-0013">ADP-ribosylation</keyword>
<protein>
    <recommendedName>
        <fullName evidence="8">PARP catalytic domain-containing protein</fullName>
    </recommendedName>
</protein>
<dbReference type="Proteomes" id="UP000193380">
    <property type="component" value="Unassembled WGS sequence"/>
</dbReference>
<dbReference type="SUPFAM" id="SSF56399">
    <property type="entry name" value="ADP-ribosylation"/>
    <property type="match status" value="1"/>
</dbReference>
<feature type="region of interest" description="Disordered" evidence="7">
    <location>
        <begin position="1"/>
        <end position="32"/>
    </location>
</feature>
<sequence>MIRYHGSRGSPNPMDIKGQSWTDEESDGENESEQFLYGIQGSCAADLYRHPQLDADIEAVKDIYTDSAVSVREYGTIDDVDIDLQINISFLDEEVATAWKVIRTEPIILRLRFSLSQYLDGPEPSVEVFQPSNKEGFSLGLQLKKILSTFTSQQWKHLSNEFLKAQQEKRHSWFKAGGTIKKFRAGLSIFSPIPKSPSFPLIQDTVLKGKLSVPELRVTRLMNRSISCTMKNPKGELFSYPPNSQTVAVPAARAPAQITTRQLIELFFSSQAGGHCKNIPTLEYGFLVQIMKYSEQRIPTLNEYCVVCDEQHVFQNGSMLKPAVCTRELCVFSFYTLGVMSGAAEEVATGAEVVDLLVAMCRAALESPRKSIIFEPYPSVVDPNDPKTLAFNPKKKNYERLQKALDSVMSIREMTQGSYLEIKKQMDKLDPLAHPLLQWIISSNRSHIVKLPLSRQLKFMHTSHQFLLLSSPPAKEARFRTAKKLYGSTFAFHGSHIENWHSVLRNGLVNASYTKLQLHGAAYGRVYISAPSPAFPLDTQGWHRMPTKDELVQRYNRMNTVPQVQCLMSRPIQSRFLQSRNLNCIALCEVITSKDLQKHGNIWVCPVSDHVCTRFFFVYEDGQVGDANINTQEPKVQKEIMRVIGTQIYSS</sequence>
<evidence type="ECO:0000256" key="4">
    <source>
        <dbReference type="ARBA" id="ARBA00022765"/>
    </source>
</evidence>
<dbReference type="GO" id="GO:0016779">
    <property type="term" value="F:nucleotidyltransferase activity"/>
    <property type="evidence" value="ECO:0007669"/>
    <property type="project" value="UniProtKB-KW"/>
</dbReference>
<evidence type="ECO:0000256" key="3">
    <source>
        <dbReference type="ARBA" id="ARBA00022695"/>
    </source>
</evidence>
<name>A0A060XMT0_ONCMY</name>
<dbReference type="InterPro" id="IPR051838">
    <property type="entry name" value="ARTD_PARP"/>
</dbReference>
<keyword evidence="5" id="KW-0520">NAD</keyword>
<evidence type="ECO:0000256" key="7">
    <source>
        <dbReference type="SAM" id="MobiDB-lite"/>
    </source>
</evidence>
<evidence type="ECO:0000256" key="5">
    <source>
        <dbReference type="ARBA" id="ARBA00023027"/>
    </source>
</evidence>
<evidence type="ECO:0000256" key="2">
    <source>
        <dbReference type="ARBA" id="ARBA00022679"/>
    </source>
</evidence>